<keyword evidence="5" id="KW-0378">Hydrolase</keyword>
<organism evidence="5 6">
    <name type="scientific">Malassezia obtusa</name>
    <dbReference type="NCBI Taxonomy" id="76774"/>
    <lineage>
        <taxon>Eukaryota</taxon>
        <taxon>Fungi</taxon>
        <taxon>Dikarya</taxon>
        <taxon>Basidiomycota</taxon>
        <taxon>Ustilaginomycotina</taxon>
        <taxon>Malasseziomycetes</taxon>
        <taxon>Malasseziales</taxon>
        <taxon>Malasseziaceae</taxon>
        <taxon>Malassezia</taxon>
    </lineage>
</organism>
<gene>
    <name evidence="5" type="ORF">MOBT1_001571</name>
</gene>
<dbReference type="Pfam" id="PF12697">
    <property type="entry name" value="Abhydrolase_6"/>
    <property type="match status" value="1"/>
</dbReference>
<dbReference type="EMBL" id="CP119935">
    <property type="protein sequence ID" value="WFD02884.1"/>
    <property type="molecule type" value="Genomic_DNA"/>
</dbReference>
<evidence type="ECO:0000256" key="2">
    <source>
        <dbReference type="ARBA" id="ARBA00048461"/>
    </source>
</evidence>
<keyword evidence="3" id="KW-0812">Transmembrane</keyword>
<comment type="catalytic activity">
    <reaction evidence="2">
        <text>a monoacylglycerol + H2O = glycerol + a fatty acid + H(+)</text>
        <dbReference type="Rhea" id="RHEA:15245"/>
        <dbReference type="ChEBI" id="CHEBI:15377"/>
        <dbReference type="ChEBI" id="CHEBI:15378"/>
        <dbReference type="ChEBI" id="CHEBI:17408"/>
        <dbReference type="ChEBI" id="CHEBI:17754"/>
        <dbReference type="ChEBI" id="CHEBI:28868"/>
    </reaction>
</comment>
<protein>
    <submittedName>
        <fullName evidence="5">Acylglycerol lipase</fullName>
        <ecNumber evidence="5">3.1.1.23</ecNumber>
    </submittedName>
</protein>
<dbReference type="Gene3D" id="3.40.50.1820">
    <property type="entry name" value="alpha/beta hydrolase"/>
    <property type="match status" value="1"/>
</dbReference>
<feature type="domain" description="AB hydrolase-1" evidence="4">
    <location>
        <begin position="118"/>
        <end position="306"/>
    </location>
</feature>
<keyword evidence="6" id="KW-1185">Reference proteome</keyword>
<dbReference type="Proteomes" id="UP001214603">
    <property type="component" value="Chromosome 2"/>
</dbReference>
<dbReference type="EC" id="3.1.1.23" evidence="5"/>
<keyword evidence="3" id="KW-0472">Membrane</keyword>
<evidence type="ECO:0000313" key="5">
    <source>
        <dbReference type="EMBL" id="WFD02884.1"/>
    </source>
</evidence>
<sequence length="417" mass="46645">MVNWSTIARMNLYALAAGGAYIAFMFVLGIPEMQRHYVFLHKIAFPLWPRYSEPHHHGIEPAQARNLQITTADGVKIGVWHHLPDSVYREMASHVDEEDPKLPEEVYEKALRDYPTFVYLHGNALNRAAKFRVRTYKQLSQVQNANVIAIDYRGFGDSESFPTEEGVVNDAYAAVQYVREKSLDPETGKRPAVALIGQSLGTGVATQCALRLYHEGIQVDALVLLAAFKAIRPMVIEFRMGGIVPLLGWLEYFPYRDQIIEKLLTIRFDTQEALSEIVDGHLKDGAMVPPAVVLMHAENDEVIPVHHGDELYEGVEKQFEAMDSSSAYHVWASNVPDVGFVQAVMHRAATLPERRGLLPGARAILPRNAVMTYLRLESGGHNHLFDKNADLLPYILPSTLTGKGHIPVSSSRTSMPK</sequence>
<evidence type="ECO:0000256" key="3">
    <source>
        <dbReference type="SAM" id="Phobius"/>
    </source>
</evidence>
<evidence type="ECO:0000313" key="6">
    <source>
        <dbReference type="Proteomes" id="UP001214603"/>
    </source>
</evidence>
<dbReference type="GO" id="GO:0052651">
    <property type="term" value="P:monoacylglycerol catabolic process"/>
    <property type="evidence" value="ECO:0007669"/>
    <property type="project" value="TreeGrafter"/>
</dbReference>
<dbReference type="InterPro" id="IPR029058">
    <property type="entry name" value="AB_hydrolase_fold"/>
</dbReference>
<dbReference type="GO" id="GO:0006660">
    <property type="term" value="P:phosphatidylserine catabolic process"/>
    <property type="evidence" value="ECO:0007669"/>
    <property type="project" value="TreeGrafter"/>
</dbReference>
<dbReference type="GO" id="GO:0005789">
    <property type="term" value="C:endoplasmic reticulum membrane"/>
    <property type="evidence" value="ECO:0007669"/>
    <property type="project" value="TreeGrafter"/>
</dbReference>
<comment type="catalytic activity">
    <reaction evidence="1">
        <text>a diacylglycerol + H2O = a monoacylglycerol + a fatty acid + H(+)</text>
        <dbReference type="Rhea" id="RHEA:32731"/>
        <dbReference type="ChEBI" id="CHEBI:15377"/>
        <dbReference type="ChEBI" id="CHEBI:15378"/>
        <dbReference type="ChEBI" id="CHEBI:17408"/>
        <dbReference type="ChEBI" id="CHEBI:18035"/>
        <dbReference type="ChEBI" id="CHEBI:28868"/>
    </reaction>
</comment>
<dbReference type="GO" id="GO:0047372">
    <property type="term" value="F:monoacylglycerol lipase activity"/>
    <property type="evidence" value="ECO:0007669"/>
    <property type="project" value="UniProtKB-EC"/>
</dbReference>
<dbReference type="SUPFAM" id="SSF53474">
    <property type="entry name" value="alpha/beta-Hydrolases"/>
    <property type="match status" value="1"/>
</dbReference>
<evidence type="ECO:0000259" key="4">
    <source>
        <dbReference type="Pfam" id="PF12697"/>
    </source>
</evidence>
<dbReference type="GO" id="GO:0004622">
    <property type="term" value="F:phosphatidylcholine lysophospholipase activity"/>
    <property type="evidence" value="ECO:0007669"/>
    <property type="project" value="TreeGrafter"/>
</dbReference>
<feature type="transmembrane region" description="Helical" evidence="3">
    <location>
        <begin position="12"/>
        <end position="30"/>
    </location>
</feature>
<accession>A0AAF0IT63</accession>
<evidence type="ECO:0000256" key="1">
    <source>
        <dbReference type="ARBA" id="ARBA00047591"/>
    </source>
</evidence>
<dbReference type="PANTHER" id="PTHR12277">
    <property type="entry name" value="ALPHA/BETA HYDROLASE DOMAIN-CONTAINING PROTEIN"/>
    <property type="match status" value="1"/>
</dbReference>
<dbReference type="InterPro" id="IPR000073">
    <property type="entry name" value="AB_hydrolase_1"/>
</dbReference>
<name>A0AAF0IT63_9BASI</name>
<proteinExistence type="predicted"/>
<keyword evidence="3" id="KW-1133">Transmembrane helix</keyword>
<dbReference type="AlphaFoldDB" id="A0AAF0IT63"/>
<dbReference type="PANTHER" id="PTHR12277:SF194">
    <property type="entry name" value="FI04476P"/>
    <property type="match status" value="1"/>
</dbReference>
<reference evidence="5" key="1">
    <citation type="submission" date="2023-03" db="EMBL/GenBank/DDBJ databases">
        <title>Mating type loci evolution in Malassezia.</title>
        <authorList>
            <person name="Coelho M.A."/>
        </authorList>
    </citation>
    <scope>NUCLEOTIDE SEQUENCE</scope>
    <source>
        <strain evidence="5">CBS 7876</strain>
    </source>
</reference>